<dbReference type="Proteomes" id="UP000003688">
    <property type="component" value="Unassembled WGS sequence"/>
</dbReference>
<dbReference type="PANTHER" id="PTHR33408">
    <property type="entry name" value="TRANSPOSASE"/>
    <property type="match status" value="1"/>
</dbReference>
<dbReference type="RefSeq" id="WP_007416031.1">
    <property type="nucleotide sequence ID" value="NZ_ABOX02000022.1"/>
</dbReference>
<proteinExistence type="predicted"/>
<sequence length="161" mass="18484">MTFKYINSYSVPFIPHATRKKYSHNLLLPLSGKKRTDLPLPFEKKRALRYYRATGCKTCALKKQCTRNKANRTITREENEALMEAMAQRVKNNRQIMKSRKAIAEHPFGTIKRAMNAGYFLCKRLAGVRAEMSLTVLAYNLKRVLNIVSFEDLIKAVAVKG</sequence>
<feature type="domain" description="Transposase DDE" evidence="1">
    <location>
        <begin position="43"/>
        <end position="144"/>
    </location>
</feature>
<gene>
    <name evidence="2" type="ORF">Cflav_PD2718</name>
</gene>
<dbReference type="InterPro" id="IPR025668">
    <property type="entry name" value="Tnp_DDE_dom"/>
</dbReference>
<accession>B9XJN8</accession>
<organism evidence="2 3">
    <name type="scientific">Pedosphaera parvula (strain Ellin514)</name>
    <dbReference type="NCBI Taxonomy" id="320771"/>
    <lineage>
        <taxon>Bacteria</taxon>
        <taxon>Pseudomonadati</taxon>
        <taxon>Verrucomicrobiota</taxon>
        <taxon>Pedosphaerae</taxon>
        <taxon>Pedosphaerales</taxon>
        <taxon>Pedosphaeraceae</taxon>
        <taxon>Pedosphaera</taxon>
    </lineage>
</organism>
<evidence type="ECO:0000259" key="1">
    <source>
        <dbReference type="Pfam" id="PF13751"/>
    </source>
</evidence>
<dbReference type="AlphaFoldDB" id="B9XJN8"/>
<evidence type="ECO:0000313" key="2">
    <source>
        <dbReference type="EMBL" id="EEF59914.1"/>
    </source>
</evidence>
<dbReference type="EMBL" id="ABOX02000022">
    <property type="protein sequence ID" value="EEF59914.1"/>
    <property type="molecule type" value="Genomic_DNA"/>
</dbReference>
<dbReference type="Pfam" id="PF13751">
    <property type="entry name" value="DDE_Tnp_1_6"/>
    <property type="match status" value="1"/>
</dbReference>
<dbReference type="STRING" id="320771.Cflav_PD2718"/>
<keyword evidence="3" id="KW-1185">Reference proteome</keyword>
<evidence type="ECO:0000313" key="3">
    <source>
        <dbReference type="Proteomes" id="UP000003688"/>
    </source>
</evidence>
<reference evidence="2 3" key="1">
    <citation type="journal article" date="2011" name="J. Bacteriol.">
        <title>Genome sequence of 'Pedosphaera parvula' Ellin514, an aerobic Verrucomicrobial isolate from pasture soil.</title>
        <authorList>
            <person name="Kant R."/>
            <person name="van Passel M.W."/>
            <person name="Sangwan P."/>
            <person name="Palva A."/>
            <person name="Lucas S."/>
            <person name="Copeland A."/>
            <person name="Lapidus A."/>
            <person name="Glavina Del Rio T."/>
            <person name="Dalin E."/>
            <person name="Tice H."/>
            <person name="Bruce D."/>
            <person name="Goodwin L."/>
            <person name="Pitluck S."/>
            <person name="Chertkov O."/>
            <person name="Larimer F.W."/>
            <person name="Land M.L."/>
            <person name="Hauser L."/>
            <person name="Brettin T.S."/>
            <person name="Detter J.C."/>
            <person name="Han S."/>
            <person name="de Vos W.M."/>
            <person name="Janssen P.H."/>
            <person name="Smidt H."/>
        </authorList>
    </citation>
    <scope>NUCLEOTIDE SEQUENCE [LARGE SCALE GENOMIC DNA]</scope>
    <source>
        <strain evidence="2 3">Ellin514</strain>
    </source>
</reference>
<comment type="caution">
    <text evidence="2">The sequence shown here is derived from an EMBL/GenBank/DDBJ whole genome shotgun (WGS) entry which is preliminary data.</text>
</comment>
<protein>
    <recommendedName>
        <fullName evidence="1">Transposase DDE domain-containing protein</fullName>
    </recommendedName>
</protein>
<name>B9XJN8_PEDPL</name>